<sequence>MANETQSFYCWTKGTWLYNSEQQFAARRIRFDVDALIRKCVEAGNAASCISFKKFAEGNSNRLFVARLDNGREVVARLPFSVAGPARLTTASEVATMEFARARMNTPTPRVLAYCVDADQTDVRSEYIIMQKVSGVQLHERWSPDVDPNQAGTATRELVKAERAWTQTPLSHIGSLYFESDLPKDVPAVGLPSDVPQNERWGRYVIGPSVSRQFWRGDRRFLEIDRGPWRDLRSHIVAIIQCQIQWLRHYAIPHPRDSPLYVSEEENDPQVHIELLEKLVQIVPLLPYEPWASSFHLWHPDLHAANLLVAESGHLNIRALLDWQTATVDSLMGITAPDFLVYSGGKYITIDESPGYPPELPPDYKSLPPEEKQIARREQVLAAHTKFYHYMTMQLNPVLHAARSAPHRDVLSALSHFAAHSWEEGLPFLRELLIDIVEAWDDLAPGSRCPISFDPADVSANRAKLRQWAVDQELHRFDEEIGIGPEGSVAREELEDAKRRNQDVLGRVMAEQDSVEEKARIHRRWPFQDGGWSLNVERCR</sequence>
<evidence type="ECO:0000313" key="2">
    <source>
        <dbReference type="EMBL" id="KZT64089.1"/>
    </source>
</evidence>
<dbReference type="InterPro" id="IPR051035">
    <property type="entry name" value="Mito_inheritance_9"/>
</dbReference>
<dbReference type="InterPro" id="IPR011009">
    <property type="entry name" value="Kinase-like_dom_sf"/>
</dbReference>
<dbReference type="Pfam" id="PF01636">
    <property type="entry name" value="APH"/>
    <property type="match status" value="1"/>
</dbReference>
<dbReference type="Proteomes" id="UP000076727">
    <property type="component" value="Unassembled WGS sequence"/>
</dbReference>
<accession>A0A165L8N2</accession>
<dbReference type="EMBL" id="KV429142">
    <property type="protein sequence ID" value="KZT64089.1"/>
    <property type="molecule type" value="Genomic_DNA"/>
</dbReference>
<protein>
    <recommendedName>
        <fullName evidence="1">Aminoglycoside phosphotransferase domain-containing protein</fullName>
    </recommendedName>
</protein>
<dbReference type="GO" id="GO:0005739">
    <property type="term" value="C:mitochondrion"/>
    <property type="evidence" value="ECO:0007669"/>
    <property type="project" value="TreeGrafter"/>
</dbReference>
<dbReference type="Gene3D" id="3.30.200.20">
    <property type="entry name" value="Phosphorylase Kinase, domain 1"/>
    <property type="match status" value="1"/>
</dbReference>
<evidence type="ECO:0000313" key="3">
    <source>
        <dbReference type="Proteomes" id="UP000076727"/>
    </source>
</evidence>
<name>A0A165L8N2_9APHY</name>
<dbReference type="SUPFAM" id="SSF56112">
    <property type="entry name" value="Protein kinase-like (PK-like)"/>
    <property type="match status" value="1"/>
</dbReference>
<keyword evidence="3" id="KW-1185">Reference proteome</keyword>
<reference evidence="2 3" key="1">
    <citation type="journal article" date="2016" name="Mol. Biol. Evol.">
        <title>Comparative Genomics of Early-Diverging Mushroom-Forming Fungi Provides Insights into the Origins of Lignocellulose Decay Capabilities.</title>
        <authorList>
            <person name="Nagy L.G."/>
            <person name="Riley R."/>
            <person name="Tritt A."/>
            <person name="Adam C."/>
            <person name="Daum C."/>
            <person name="Floudas D."/>
            <person name="Sun H."/>
            <person name="Yadav J.S."/>
            <person name="Pangilinan J."/>
            <person name="Larsson K.H."/>
            <person name="Matsuura K."/>
            <person name="Barry K."/>
            <person name="Labutti K."/>
            <person name="Kuo R."/>
            <person name="Ohm R.A."/>
            <person name="Bhattacharya S.S."/>
            <person name="Shirouzu T."/>
            <person name="Yoshinaga Y."/>
            <person name="Martin F.M."/>
            <person name="Grigoriev I.V."/>
            <person name="Hibbett D.S."/>
        </authorList>
    </citation>
    <scope>NUCLEOTIDE SEQUENCE [LARGE SCALE GENOMIC DNA]</scope>
    <source>
        <strain evidence="2 3">L-15889</strain>
    </source>
</reference>
<dbReference type="OrthoDB" id="2968323at2759"/>
<dbReference type="PANTHER" id="PTHR36091:SF2">
    <property type="entry name" value="AMINOGLYCOSIDE PHOSPHOTRANSFERASE DOMAIN-CONTAINING PROTEIN"/>
    <property type="match status" value="1"/>
</dbReference>
<proteinExistence type="predicted"/>
<feature type="domain" description="Aminoglycoside phosphotransferase" evidence="1">
    <location>
        <begin position="52"/>
        <end position="329"/>
    </location>
</feature>
<gene>
    <name evidence="2" type="ORF">DAEQUDRAFT_770014</name>
</gene>
<dbReference type="STRING" id="1314783.A0A165L8N2"/>
<dbReference type="PANTHER" id="PTHR36091">
    <property type="entry name" value="ALTERED INHERITANCE OF MITOCHONDRIA PROTEIN 9, MITOCHONDRIAL"/>
    <property type="match status" value="1"/>
</dbReference>
<dbReference type="InterPro" id="IPR002575">
    <property type="entry name" value="Aminoglycoside_PTrfase"/>
</dbReference>
<organism evidence="2 3">
    <name type="scientific">Daedalea quercina L-15889</name>
    <dbReference type="NCBI Taxonomy" id="1314783"/>
    <lineage>
        <taxon>Eukaryota</taxon>
        <taxon>Fungi</taxon>
        <taxon>Dikarya</taxon>
        <taxon>Basidiomycota</taxon>
        <taxon>Agaricomycotina</taxon>
        <taxon>Agaricomycetes</taxon>
        <taxon>Polyporales</taxon>
        <taxon>Fomitopsis</taxon>
    </lineage>
</organism>
<evidence type="ECO:0000259" key="1">
    <source>
        <dbReference type="Pfam" id="PF01636"/>
    </source>
</evidence>
<dbReference type="AlphaFoldDB" id="A0A165L8N2"/>